<dbReference type="Proteomes" id="UP001221597">
    <property type="component" value="Chromosome"/>
</dbReference>
<evidence type="ECO:0000313" key="6">
    <source>
        <dbReference type="Proteomes" id="UP001221597"/>
    </source>
</evidence>
<feature type="domain" description="HTH marR-type" evidence="4">
    <location>
        <begin position="1"/>
        <end position="145"/>
    </location>
</feature>
<dbReference type="InterPro" id="IPR036388">
    <property type="entry name" value="WH-like_DNA-bd_sf"/>
</dbReference>
<keyword evidence="6" id="KW-1185">Reference proteome</keyword>
<dbReference type="InterPro" id="IPR023187">
    <property type="entry name" value="Tscrpt_reg_MarR-type_CS"/>
</dbReference>
<dbReference type="Gene3D" id="1.10.10.10">
    <property type="entry name" value="Winged helix-like DNA-binding domain superfamily/Winged helix DNA-binding domain"/>
    <property type="match status" value="1"/>
</dbReference>
<dbReference type="PROSITE" id="PS50995">
    <property type="entry name" value="HTH_MARR_2"/>
    <property type="match status" value="1"/>
</dbReference>
<name>A0ABY8IYC0_9BACI</name>
<sequence length="147" mass="17215">MDEYSFVNIDMLVDSYNELSDKMTKHRVYAYIRHLKKNDLTPNQYSILHFIEHNGPCSSIKLAEHMELKAATITYLVDSLEKRGLVSRTPNPQDRRSHHVTFTEEGRKIVLGTSEEKNQAIMNSFENLNRDELESLYIMINLLNRKL</sequence>
<reference evidence="5 6" key="1">
    <citation type="submission" date="2023-04" db="EMBL/GenBank/DDBJ databases">
        <title>Genome sequence of Halobacillus naozhouensis KACC 21980.</title>
        <authorList>
            <person name="Kim S."/>
            <person name="Heo J."/>
            <person name="Kwon S.-W."/>
        </authorList>
    </citation>
    <scope>NUCLEOTIDE SEQUENCE [LARGE SCALE GENOMIC DNA]</scope>
    <source>
        <strain evidence="5 6">KCTC 13234</strain>
    </source>
</reference>
<dbReference type="Pfam" id="PF01047">
    <property type="entry name" value="MarR"/>
    <property type="match status" value="1"/>
</dbReference>
<dbReference type="SMART" id="SM00347">
    <property type="entry name" value="HTH_MARR"/>
    <property type="match status" value="1"/>
</dbReference>
<dbReference type="PROSITE" id="PS01117">
    <property type="entry name" value="HTH_MARR_1"/>
    <property type="match status" value="1"/>
</dbReference>
<dbReference type="RefSeq" id="WP_283076786.1">
    <property type="nucleotide sequence ID" value="NZ_CP121671.1"/>
</dbReference>
<accession>A0ABY8IYC0</accession>
<keyword evidence="2" id="KW-0238">DNA-binding</keyword>
<evidence type="ECO:0000256" key="2">
    <source>
        <dbReference type="ARBA" id="ARBA00023125"/>
    </source>
</evidence>
<keyword evidence="1" id="KW-0805">Transcription regulation</keyword>
<evidence type="ECO:0000313" key="5">
    <source>
        <dbReference type="EMBL" id="WFT74791.1"/>
    </source>
</evidence>
<evidence type="ECO:0000256" key="3">
    <source>
        <dbReference type="ARBA" id="ARBA00023163"/>
    </source>
</evidence>
<gene>
    <name evidence="5" type="ORF">P9989_21045</name>
</gene>
<dbReference type="InterPro" id="IPR039422">
    <property type="entry name" value="MarR/SlyA-like"/>
</dbReference>
<dbReference type="PANTHER" id="PTHR33164:SF43">
    <property type="entry name" value="HTH-TYPE TRANSCRIPTIONAL REPRESSOR YETL"/>
    <property type="match status" value="1"/>
</dbReference>
<dbReference type="PRINTS" id="PR00598">
    <property type="entry name" value="HTHMARR"/>
</dbReference>
<keyword evidence="3" id="KW-0804">Transcription</keyword>
<dbReference type="PANTHER" id="PTHR33164">
    <property type="entry name" value="TRANSCRIPTIONAL REGULATOR, MARR FAMILY"/>
    <property type="match status" value="1"/>
</dbReference>
<evidence type="ECO:0000256" key="1">
    <source>
        <dbReference type="ARBA" id="ARBA00023015"/>
    </source>
</evidence>
<proteinExistence type="predicted"/>
<evidence type="ECO:0000259" key="4">
    <source>
        <dbReference type="PROSITE" id="PS50995"/>
    </source>
</evidence>
<organism evidence="5 6">
    <name type="scientific">Halobacillus naozhouensis</name>
    <dbReference type="NCBI Taxonomy" id="554880"/>
    <lineage>
        <taxon>Bacteria</taxon>
        <taxon>Bacillati</taxon>
        <taxon>Bacillota</taxon>
        <taxon>Bacilli</taxon>
        <taxon>Bacillales</taxon>
        <taxon>Bacillaceae</taxon>
        <taxon>Halobacillus</taxon>
    </lineage>
</organism>
<dbReference type="InterPro" id="IPR036390">
    <property type="entry name" value="WH_DNA-bd_sf"/>
</dbReference>
<dbReference type="InterPro" id="IPR000835">
    <property type="entry name" value="HTH_MarR-typ"/>
</dbReference>
<dbReference type="SUPFAM" id="SSF46785">
    <property type="entry name" value="Winged helix' DNA-binding domain"/>
    <property type="match status" value="1"/>
</dbReference>
<dbReference type="EMBL" id="CP121671">
    <property type="protein sequence ID" value="WFT74791.1"/>
    <property type="molecule type" value="Genomic_DNA"/>
</dbReference>
<protein>
    <submittedName>
        <fullName evidence="5">MarR family transcriptional regulator</fullName>
    </submittedName>
</protein>